<dbReference type="Proteomes" id="UP000240708">
    <property type="component" value="Unassembled WGS sequence"/>
</dbReference>
<sequence>MMNRFFGLGLVLFLLLAGCVKKPNLYTSDEIMQEFEPVYMDFDYLSARGRIVIEEASGKTTRGTVNFRAKKDSIIWFSVTPGLGLEAFRGAITKDKLRIKDRLNGDDINMSFVEVEDRFDLKLSLDLLQNLIYANPPHEFSYRDRLIRVGQYFELTQVRDGVRYHSRVSTLLGKVQELSSASMSDKGSLLANYPTFEDVDGQPFPNKMLLRLSYNTPDGVQTALINLELTKIEFSRTSLTFPFQF</sequence>
<dbReference type="PROSITE" id="PS51257">
    <property type="entry name" value="PROKAR_LIPOPROTEIN"/>
    <property type="match status" value="1"/>
</dbReference>
<comment type="caution">
    <text evidence="1">The sequence shown here is derived from an EMBL/GenBank/DDBJ whole genome shotgun (WGS) entry which is preliminary data.</text>
</comment>
<evidence type="ECO:0000313" key="1">
    <source>
        <dbReference type="EMBL" id="PSL05103.1"/>
    </source>
</evidence>
<dbReference type="OrthoDB" id="849114at2"/>
<evidence type="ECO:0000313" key="2">
    <source>
        <dbReference type="Proteomes" id="UP000240708"/>
    </source>
</evidence>
<dbReference type="Pfam" id="PF14125">
    <property type="entry name" value="DUF4292"/>
    <property type="match status" value="1"/>
</dbReference>
<reference evidence="1 2" key="1">
    <citation type="submission" date="2018-03" db="EMBL/GenBank/DDBJ databases">
        <title>Genomic Encyclopedia of Archaeal and Bacterial Type Strains, Phase II (KMG-II): from individual species to whole genera.</title>
        <authorList>
            <person name="Goeker M."/>
        </authorList>
    </citation>
    <scope>NUCLEOTIDE SEQUENCE [LARGE SCALE GENOMIC DNA]</scope>
    <source>
        <strain evidence="1 2">DSM 28057</strain>
    </source>
</reference>
<dbReference type="RefSeq" id="WP_106567129.1">
    <property type="nucleotide sequence ID" value="NZ_JAUVYL010000024.1"/>
</dbReference>
<proteinExistence type="predicted"/>
<protein>
    <submittedName>
        <fullName evidence="1">Uncharacterized protein DUF4292</fullName>
    </submittedName>
</protein>
<name>A0A2P8E6L7_9BACT</name>
<dbReference type="InterPro" id="IPR025634">
    <property type="entry name" value="DUF4292"/>
</dbReference>
<dbReference type="EMBL" id="PYGF01000004">
    <property type="protein sequence ID" value="PSL05103.1"/>
    <property type="molecule type" value="Genomic_DNA"/>
</dbReference>
<organism evidence="1 2">
    <name type="scientific">Cecembia rubra</name>
    <dbReference type="NCBI Taxonomy" id="1485585"/>
    <lineage>
        <taxon>Bacteria</taxon>
        <taxon>Pseudomonadati</taxon>
        <taxon>Bacteroidota</taxon>
        <taxon>Cytophagia</taxon>
        <taxon>Cytophagales</taxon>
        <taxon>Cyclobacteriaceae</taxon>
        <taxon>Cecembia</taxon>
    </lineage>
</organism>
<gene>
    <name evidence="1" type="ORF">CLV48_104278</name>
</gene>
<accession>A0A2P8E6L7</accession>
<dbReference type="AlphaFoldDB" id="A0A2P8E6L7"/>
<keyword evidence="2" id="KW-1185">Reference proteome</keyword>